<proteinExistence type="predicted"/>
<sequence length="378" mass="41813">MKKSCLKFSINALFVAAVIPVIANAGVTYKDGDKYIKLGGRIQMQYYMQDPDGGEKTDELFFRRLRPYIEGSLYKNWKGKIQWDMGKAEGSNEIAVKDAYMQYKTESGTKIIVGNKKFPFSREALTSSKKQQLVERSFVGDHNYGTPDRNMGVHLKGQSSDKLLTWGAAIAQSNIDPDEDKLDFDSPANKNTDFNEGFMFGGRIEKSFGANPGFSQGDFSGKVKSSIGLGAYTWSNDGDVNNAAAGKPDIDAVTGLELSAAFRGYGMSVDAQYNTFGVDTVTAGYTGGMYRDGKTTLSSYAVEGGFMAIPKTLEVVLAYQSQDADNYADAWNRTSLGANWFIQKHKIKVQMTYRLGENLKGVSNKDENELYIQTQYVF</sequence>
<dbReference type="SUPFAM" id="SSF56935">
    <property type="entry name" value="Porins"/>
    <property type="match status" value="1"/>
</dbReference>
<dbReference type="EMBL" id="UOFI01000030">
    <property type="protein sequence ID" value="VAW62803.1"/>
    <property type="molecule type" value="Genomic_DNA"/>
</dbReference>
<gene>
    <name evidence="1" type="ORF">MNBD_GAMMA09-24</name>
</gene>
<reference evidence="1" key="1">
    <citation type="submission" date="2018-06" db="EMBL/GenBank/DDBJ databases">
        <authorList>
            <person name="Zhirakovskaya E."/>
        </authorList>
    </citation>
    <scope>NUCLEOTIDE SEQUENCE</scope>
</reference>
<dbReference type="Pfam" id="PF07396">
    <property type="entry name" value="Porin_O_P"/>
    <property type="match status" value="1"/>
</dbReference>
<dbReference type="InterPro" id="IPR010870">
    <property type="entry name" value="Porin_O/P"/>
</dbReference>
<dbReference type="InterPro" id="IPR023614">
    <property type="entry name" value="Porin_dom_sf"/>
</dbReference>
<organism evidence="1">
    <name type="scientific">hydrothermal vent metagenome</name>
    <dbReference type="NCBI Taxonomy" id="652676"/>
    <lineage>
        <taxon>unclassified sequences</taxon>
        <taxon>metagenomes</taxon>
        <taxon>ecological metagenomes</taxon>
    </lineage>
</organism>
<dbReference type="Gene3D" id="2.40.160.10">
    <property type="entry name" value="Porin"/>
    <property type="match status" value="1"/>
</dbReference>
<accession>A0A3B0XEV2</accession>
<evidence type="ECO:0000313" key="1">
    <source>
        <dbReference type="EMBL" id="VAW62803.1"/>
    </source>
</evidence>
<evidence type="ECO:0008006" key="2">
    <source>
        <dbReference type="Google" id="ProtNLM"/>
    </source>
</evidence>
<dbReference type="AlphaFoldDB" id="A0A3B0XEV2"/>
<name>A0A3B0XEV2_9ZZZZ</name>
<protein>
    <recommendedName>
        <fullName evidence="2">Phosphate-specific outer membrane porin OprP Pyrophosphate-specific outer membrane porin OprO</fullName>
    </recommendedName>
</protein>